<dbReference type="Proteomes" id="UP000245626">
    <property type="component" value="Unassembled WGS sequence"/>
</dbReference>
<dbReference type="EMBL" id="KZ820033">
    <property type="protein sequence ID" value="PWN49563.1"/>
    <property type="molecule type" value="Genomic_DNA"/>
</dbReference>
<keyword evidence="2" id="KW-1185">Reference proteome</keyword>
<evidence type="ECO:0000313" key="1">
    <source>
        <dbReference type="EMBL" id="PWN49563.1"/>
    </source>
</evidence>
<organism evidence="1 2">
    <name type="scientific">Violaceomyces palustris</name>
    <dbReference type="NCBI Taxonomy" id="1673888"/>
    <lineage>
        <taxon>Eukaryota</taxon>
        <taxon>Fungi</taxon>
        <taxon>Dikarya</taxon>
        <taxon>Basidiomycota</taxon>
        <taxon>Ustilaginomycotina</taxon>
        <taxon>Ustilaginomycetes</taxon>
        <taxon>Violaceomycetales</taxon>
        <taxon>Violaceomycetaceae</taxon>
        <taxon>Violaceomyces</taxon>
    </lineage>
</organism>
<proteinExistence type="predicted"/>
<reference evidence="1 2" key="1">
    <citation type="journal article" date="2018" name="Mol. Biol. Evol.">
        <title>Broad Genomic Sampling Reveals a Smut Pathogenic Ancestry of the Fungal Clade Ustilaginomycotina.</title>
        <authorList>
            <person name="Kijpornyongpan T."/>
            <person name="Mondo S.J."/>
            <person name="Barry K."/>
            <person name="Sandor L."/>
            <person name="Lee J."/>
            <person name="Lipzen A."/>
            <person name="Pangilinan J."/>
            <person name="LaButti K."/>
            <person name="Hainaut M."/>
            <person name="Henrissat B."/>
            <person name="Grigoriev I.V."/>
            <person name="Spatafora J.W."/>
            <person name="Aime M.C."/>
        </authorList>
    </citation>
    <scope>NUCLEOTIDE SEQUENCE [LARGE SCALE GENOMIC DNA]</scope>
    <source>
        <strain evidence="1 2">SA 807</strain>
    </source>
</reference>
<gene>
    <name evidence="1" type="ORF">IE53DRAFT_137853</name>
</gene>
<sequence>MFVVPPFSASKPGGSCLFNSDFQGLERGGHTGILVVPSLDIDVIAFDWVLSLLERHAITQDYQLKFIDRIKDHEPLCGIAVVISFSRRYKRYETVPLNRSIPFPPSALRPSCSFARKIKRSGCRSRLGNPKLDSDRVPGSHPFLRFHTRVSYQNQTG</sequence>
<protein>
    <submittedName>
        <fullName evidence="1">Uncharacterized protein</fullName>
    </submittedName>
</protein>
<name>A0ACD0NUN8_9BASI</name>
<accession>A0ACD0NUN8</accession>
<evidence type="ECO:0000313" key="2">
    <source>
        <dbReference type="Proteomes" id="UP000245626"/>
    </source>
</evidence>